<feature type="transmembrane region" description="Helical" evidence="6">
    <location>
        <begin position="9"/>
        <end position="27"/>
    </location>
</feature>
<dbReference type="InterPro" id="IPR055210">
    <property type="entry name" value="CtpA/B_N"/>
</dbReference>
<dbReference type="Pfam" id="PF22694">
    <property type="entry name" value="CtpB_N-like"/>
    <property type="match status" value="1"/>
</dbReference>
<keyword evidence="4 5" id="KW-0720">Serine protease</keyword>
<dbReference type="GO" id="GO:0007165">
    <property type="term" value="P:signal transduction"/>
    <property type="evidence" value="ECO:0007669"/>
    <property type="project" value="TreeGrafter"/>
</dbReference>
<evidence type="ECO:0000256" key="5">
    <source>
        <dbReference type="RuleBase" id="RU004404"/>
    </source>
</evidence>
<dbReference type="InterPro" id="IPR029045">
    <property type="entry name" value="ClpP/crotonase-like_dom_sf"/>
</dbReference>
<evidence type="ECO:0000259" key="7">
    <source>
        <dbReference type="PROSITE" id="PS50106"/>
    </source>
</evidence>
<comment type="caution">
    <text evidence="8">The sequence shown here is derived from an EMBL/GenBank/DDBJ whole genome shotgun (WGS) entry which is preliminary data.</text>
</comment>
<dbReference type="PROSITE" id="PS50106">
    <property type="entry name" value="PDZ"/>
    <property type="match status" value="1"/>
</dbReference>
<dbReference type="InterPro" id="IPR036034">
    <property type="entry name" value="PDZ_sf"/>
</dbReference>
<dbReference type="SMART" id="SM00245">
    <property type="entry name" value="TSPc"/>
    <property type="match status" value="1"/>
</dbReference>
<evidence type="ECO:0000256" key="3">
    <source>
        <dbReference type="ARBA" id="ARBA00022801"/>
    </source>
</evidence>
<dbReference type="InterPro" id="IPR004447">
    <property type="entry name" value="Peptidase_S41A"/>
</dbReference>
<keyword evidence="6" id="KW-0812">Transmembrane</keyword>
<accession>A0A1F8CKH5</accession>
<dbReference type="EMBL" id="MGHU01000060">
    <property type="protein sequence ID" value="OGM76248.1"/>
    <property type="molecule type" value="Genomic_DNA"/>
</dbReference>
<dbReference type="GO" id="GO:0030288">
    <property type="term" value="C:outer membrane-bounded periplasmic space"/>
    <property type="evidence" value="ECO:0007669"/>
    <property type="project" value="TreeGrafter"/>
</dbReference>
<dbReference type="SUPFAM" id="SSF52096">
    <property type="entry name" value="ClpP/crotonase"/>
    <property type="match status" value="1"/>
</dbReference>
<keyword evidence="6" id="KW-1133">Transmembrane helix</keyword>
<dbReference type="PANTHER" id="PTHR32060:SF30">
    <property type="entry name" value="CARBOXY-TERMINAL PROCESSING PROTEASE CTPA"/>
    <property type="match status" value="1"/>
</dbReference>
<evidence type="ECO:0000256" key="6">
    <source>
        <dbReference type="SAM" id="Phobius"/>
    </source>
</evidence>
<evidence type="ECO:0000256" key="4">
    <source>
        <dbReference type="ARBA" id="ARBA00022825"/>
    </source>
</evidence>
<dbReference type="Proteomes" id="UP000179241">
    <property type="component" value="Unassembled WGS sequence"/>
</dbReference>
<dbReference type="Gene3D" id="3.90.226.10">
    <property type="entry name" value="2-enoyl-CoA Hydratase, Chain A, domain 1"/>
    <property type="match status" value="1"/>
</dbReference>
<dbReference type="CDD" id="cd06782">
    <property type="entry name" value="cpPDZ_CPP-like"/>
    <property type="match status" value="1"/>
</dbReference>
<dbReference type="GO" id="GO:0004175">
    <property type="term" value="F:endopeptidase activity"/>
    <property type="evidence" value="ECO:0007669"/>
    <property type="project" value="TreeGrafter"/>
</dbReference>
<organism evidence="8 9">
    <name type="scientific">Candidatus Woesebacteria bacterium RIFOXYA1_FULL_43_9</name>
    <dbReference type="NCBI Taxonomy" id="1802534"/>
    <lineage>
        <taxon>Bacteria</taxon>
        <taxon>Candidatus Woeseibacteriota</taxon>
    </lineage>
</organism>
<proteinExistence type="inferred from homology"/>
<sequence>MSAKLVKRVFLFVVATSLIFSAGFYLGKFGVRDPRFVRFDFSSEIKNKTTTASPDFGLFWNVWDMVGKNYFDSTKLSTSEMIYGAIKGMVAAIGDPYTVFLTPSENKTVEDDLNGSFEGVGIQIGFKKKDLTVITPLPNSPAKEAGVLAGDVILAIKDEKKGINQSTYGMSIDEAVALIKGPRGTEVTLLIAREGEDKAKTITIKRAKIEVLSVELEYSDEVAHLKVLRFSSDTKAEWEKAVSVLMKSSTDRLILDLRSNPGGYMQGAVDLASDFLPTNTLVVIEDSKVYGRTEYKTKGISRLAKYKVVILVDGGSASASEIMAAALREQAKIKIIGEKSFGKGTIQEPKDLAQNSGIHITIGKWLTPEGVWLNEKGLEPDVVVADNPDTPEDEQLEKALEIVMEL</sequence>
<evidence type="ECO:0000256" key="2">
    <source>
        <dbReference type="ARBA" id="ARBA00022670"/>
    </source>
</evidence>
<dbReference type="Gene3D" id="2.30.42.10">
    <property type="match status" value="1"/>
</dbReference>
<dbReference type="SMART" id="SM00228">
    <property type="entry name" value="PDZ"/>
    <property type="match status" value="1"/>
</dbReference>
<dbReference type="NCBIfam" id="TIGR00225">
    <property type="entry name" value="prc"/>
    <property type="match status" value="1"/>
</dbReference>
<name>A0A1F8CKH5_9BACT</name>
<dbReference type="InterPro" id="IPR041489">
    <property type="entry name" value="PDZ_6"/>
</dbReference>
<keyword evidence="6" id="KW-0472">Membrane</keyword>
<dbReference type="Pfam" id="PF03572">
    <property type="entry name" value="Peptidase_S41"/>
    <property type="match status" value="1"/>
</dbReference>
<dbReference type="Pfam" id="PF17820">
    <property type="entry name" value="PDZ_6"/>
    <property type="match status" value="1"/>
</dbReference>
<dbReference type="GO" id="GO:0006508">
    <property type="term" value="P:proteolysis"/>
    <property type="evidence" value="ECO:0007669"/>
    <property type="project" value="UniProtKB-KW"/>
</dbReference>
<dbReference type="FunFam" id="2.30.42.10:FF:000063">
    <property type="entry name" value="Peptidase, S41 family"/>
    <property type="match status" value="1"/>
</dbReference>
<dbReference type="AlphaFoldDB" id="A0A1F8CKH5"/>
<dbReference type="PANTHER" id="PTHR32060">
    <property type="entry name" value="TAIL-SPECIFIC PROTEASE"/>
    <property type="match status" value="1"/>
</dbReference>
<dbReference type="Gene3D" id="3.30.750.44">
    <property type="match status" value="1"/>
</dbReference>
<dbReference type="InterPro" id="IPR005151">
    <property type="entry name" value="Tail-specific_protease"/>
</dbReference>
<gene>
    <name evidence="8" type="ORF">A2188_01005</name>
</gene>
<reference evidence="8 9" key="1">
    <citation type="journal article" date="2016" name="Nat. Commun.">
        <title>Thousands of microbial genomes shed light on interconnected biogeochemical processes in an aquifer system.</title>
        <authorList>
            <person name="Anantharaman K."/>
            <person name="Brown C.T."/>
            <person name="Hug L.A."/>
            <person name="Sharon I."/>
            <person name="Castelle C.J."/>
            <person name="Probst A.J."/>
            <person name="Thomas B.C."/>
            <person name="Singh A."/>
            <person name="Wilkins M.J."/>
            <person name="Karaoz U."/>
            <person name="Brodie E.L."/>
            <person name="Williams K.H."/>
            <person name="Hubbard S.S."/>
            <person name="Banfield J.F."/>
        </authorList>
    </citation>
    <scope>NUCLEOTIDE SEQUENCE [LARGE SCALE GENOMIC DNA]</scope>
</reference>
<dbReference type="SUPFAM" id="SSF50156">
    <property type="entry name" value="PDZ domain-like"/>
    <property type="match status" value="1"/>
</dbReference>
<keyword evidence="3 5" id="KW-0378">Hydrolase</keyword>
<evidence type="ECO:0000256" key="1">
    <source>
        <dbReference type="ARBA" id="ARBA00009179"/>
    </source>
</evidence>
<protein>
    <recommendedName>
        <fullName evidence="7">PDZ domain-containing protein</fullName>
    </recommendedName>
</protein>
<evidence type="ECO:0000313" key="9">
    <source>
        <dbReference type="Proteomes" id="UP000179241"/>
    </source>
</evidence>
<dbReference type="InterPro" id="IPR001478">
    <property type="entry name" value="PDZ"/>
</dbReference>
<keyword evidence="2 5" id="KW-0645">Protease</keyword>
<dbReference type="GO" id="GO:0008236">
    <property type="term" value="F:serine-type peptidase activity"/>
    <property type="evidence" value="ECO:0007669"/>
    <property type="project" value="UniProtKB-KW"/>
</dbReference>
<dbReference type="CDD" id="cd07560">
    <property type="entry name" value="Peptidase_S41_CPP"/>
    <property type="match status" value="1"/>
</dbReference>
<feature type="domain" description="PDZ" evidence="7">
    <location>
        <begin position="106"/>
        <end position="180"/>
    </location>
</feature>
<evidence type="ECO:0000313" key="8">
    <source>
        <dbReference type="EMBL" id="OGM76248.1"/>
    </source>
</evidence>
<comment type="similarity">
    <text evidence="1 5">Belongs to the peptidase S41A family.</text>
</comment>